<dbReference type="Pfam" id="PF14322">
    <property type="entry name" value="SusD-like_3"/>
    <property type="match status" value="1"/>
</dbReference>
<evidence type="ECO:0000259" key="6">
    <source>
        <dbReference type="Pfam" id="PF07980"/>
    </source>
</evidence>
<protein>
    <submittedName>
        <fullName evidence="8">Membrane protein</fullName>
    </submittedName>
</protein>
<comment type="similarity">
    <text evidence="2">Belongs to the SusD family.</text>
</comment>
<dbReference type="SUPFAM" id="SSF48452">
    <property type="entry name" value="TPR-like"/>
    <property type="match status" value="1"/>
</dbReference>
<evidence type="ECO:0000259" key="7">
    <source>
        <dbReference type="Pfam" id="PF14322"/>
    </source>
</evidence>
<evidence type="ECO:0000256" key="3">
    <source>
        <dbReference type="ARBA" id="ARBA00022729"/>
    </source>
</evidence>
<gene>
    <name evidence="8" type="ORF">GCM10011379_55230</name>
</gene>
<organism evidence="8 9">
    <name type="scientific">Filimonas zeae</name>
    <dbReference type="NCBI Taxonomy" id="1737353"/>
    <lineage>
        <taxon>Bacteria</taxon>
        <taxon>Pseudomonadati</taxon>
        <taxon>Bacteroidota</taxon>
        <taxon>Chitinophagia</taxon>
        <taxon>Chitinophagales</taxon>
        <taxon>Chitinophagaceae</taxon>
        <taxon>Filimonas</taxon>
    </lineage>
</organism>
<accession>A0A917J5P7</accession>
<dbReference type="InterPro" id="IPR011990">
    <property type="entry name" value="TPR-like_helical_dom_sf"/>
</dbReference>
<comment type="caution">
    <text evidence="8">The sequence shown here is derived from an EMBL/GenBank/DDBJ whole genome shotgun (WGS) entry which is preliminary data.</text>
</comment>
<dbReference type="EMBL" id="BMIB01000006">
    <property type="protein sequence ID" value="GGH81996.1"/>
    <property type="molecule type" value="Genomic_DNA"/>
</dbReference>
<name>A0A917J5P7_9BACT</name>
<evidence type="ECO:0000313" key="9">
    <source>
        <dbReference type="Proteomes" id="UP000627292"/>
    </source>
</evidence>
<comment type="subcellular location">
    <subcellularLocation>
        <location evidence="1">Cell outer membrane</location>
    </subcellularLocation>
</comment>
<evidence type="ECO:0000256" key="5">
    <source>
        <dbReference type="ARBA" id="ARBA00023237"/>
    </source>
</evidence>
<evidence type="ECO:0000256" key="2">
    <source>
        <dbReference type="ARBA" id="ARBA00006275"/>
    </source>
</evidence>
<dbReference type="Proteomes" id="UP000627292">
    <property type="component" value="Unassembled WGS sequence"/>
</dbReference>
<evidence type="ECO:0000256" key="4">
    <source>
        <dbReference type="ARBA" id="ARBA00023136"/>
    </source>
</evidence>
<keyword evidence="5" id="KW-0998">Cell outer membrane</keyword>
<feature type="domain" description="RagB/SusD" evidence="6">
    <location>
        <begin position="325"/>
        <end position="588"/>
    </location>
</feature>
<evidence type="ECO:0000313" key="8">
    <source>
        <dbReference type="EMBL" id="GGH81996.1"/>
    </source>
</evidence>
<dbReference type="Gene3D" id="1.25.40.390">
    <property type="match status" value="1"/>
</dbReference>
<dbReference type="InterPro" id="IPR012944">
    <property type="entry name" value="SusD_RagB_dom"/>
</dbReference>
<dbReference type="InterPro" id="IPR033985">
    <property type="entry name" value="SusD-like_N"/>
</dbReference>
<evidence type="ECO:0000256" key="1">
    <source>
        <dbReference type="ARBA" id="ARBA00004442"/>
    </source>
</evidence>
<dbReference type="AlphaFoldDB" id="A0A917J5P7"/>
<feature type="domain" description="SusD-like N-terminal" evidence="7">
    <location>
        <begin position="108"/>
        <end position="233"/>
    </location>
</feature>
<dbReference type="GO" id="GO:0009279">
    <property type="term" value="C:cell outer membrane"/>
    <property type="evidence" value="ECO:0007669"/>
    <property type="project" value="UniProtKB-SubCell"/>
</dbReference>
<reference evidence="8" key="1">
    <citation type="journal article" date="2014" name="Int. J. Syst. Evol. Microbiol.">
        <title>Complete genome sequence of Corynebacterium casei LMG S-19264T (=DSM 44701T), isolated from a smear-ripened cheese.</title>
        <authorList>
            <consortium name="US DOE Joint Genome Institute (JGI-PGF)"/>
            <person name="Walter F."/>
            <person name="Albersmeier A."/>
            <person name="Kalinowski J."/>
            <person name="Ruckert C."/>
        </authorList>
    </citation>
    <scope>NUCLEOTIDE SEQUENCE</scope>
    <source>
        <strain evidence="8">CGMCC 1.15290</strain>
    </source>
</reference>
<dbReference type="Pfam" id="PF07980">
    <property type="entry name" value="SusD_RagB"/>
    <property type="match status" value="1"/>
</dbReference>
<keyword evidence="3" id="KW-0732">Signal</keyword>
<keyword evidence="4" id="KW-0472">Membrane</keyword>
<reference evidence="8" key="2">
    <citation type="submission" date="2020-09" db="EMBL/GenBank/DDBJ databases">
        <authorList>
            <person name="Sun Q."/>
            <person name="Zhou Y."/>
        </authorList>
    </citation>
    <scope>NUCLEOTIDE SEQUENCE</scope>
    <source>
        <strain evidence="8">CGMCC 1.15290</strain>
    </source>
</reference>
<dbReference type="RefSeq" id="WP_188958748.1">
    <property type="nucleotide sequence ID" value="NZ_BMIB01000006.1"/>
</dbReference>
<sequence>MKKLYIGLMAGVLAAQLYSCTKSDILDAKTNTDLNEATTFADSARTIDFLFGMYSDIAFDFSFNRYGSITAGTAEACDEANHRLNGATQPFVIILTGGLAPTVNSGTNQNPYTNTYDVSYRNIRRANVFLSHVNDSPISAGLKAQASAEARFLRTWYYFLVTRSFGGMPLIGDKLYGPQDIIDVPRNSYEECVNYMVSELDAIANDLPVEHTPQNYGRITRGGCLALKARILLFAASPLFNGGNIGKTDAQKKAVGYAAYDESRWTKAAQAARAVIDLGAYSLYEDNATAPGYGFSRVFLMRKNSEYIVHGMMGPNKRMEGALCAPSRGVGTLQTLPTQNLADAFGMINGKAITDNTSGYDANNPYVNRDPRFGYTLLYNGAVWYSNSTGTKTPVYTYDGAASDGYSALKYSTGYYWRKMMDENVANNGGPNTERCWPLIRYAEILLNYAEASNETNDISTAYEQLKVIRRRAGIQAGADGLYGLKAGMNKDEMRAVIMAERRVELAYEDHRYWDVRRWKTAMENQNVTLLAMKIAKVGAGYTYTKLPVNEGNAYINSKHTFVEANYFFPLPQNEISKDPNLIQNPGY</sequence>
<keyword evidence="9" id="KW-1185">Reference proteome</keyword>
<proteinExistence type="inferred from homology"/>